<sequence>MAACDAENTSSLLSSKTTKKIDLSVMFLHSVKSKLENRRTISDSYTQALESWSLCQAVSALKDQGQVSEAEALCTKSIQNNPDQTPLVLLLRQIQYKQLQSQAQISEPVLEELKKTVLSNSTSYNAWHWLAEVYQHQGMMMDAEMCYRKSLQIASQQGHWNGKVSSLLRLALLSLKVCMANIPDSRWPALLQEATSEVLKMTPCPLAVLFQGILQFCTKGSRKTRQLLEKVVYQTGISEMTASVARWYLLRHLHAKNDDQLIEVLLENAKTHGDARIMDLHKQLSKAL</sequence>
<gene>
    <name evidence="1" type="ORF">GDO86_002231</name>
</gene>
<evidence type="ECO:0008006" key="3">
    <source>
        <dbReference type="Google" id="ProtNLM"/>
    </source>
</evidence>
<dbReference type="AlphaFoldDB" id="A0A8T2KLP1"/>
<comment type="caution">
    <text evidence="1">The sequence shown here is derived from an EMBL/GenBank/DDBJ whole genome shotgun (WGS) entry which is preliminary data.</text>
</comment>
<name>A0A8T2KLP1_9PIPI</name>
<dbReference type="SMART" id="SM00028">
    <property type="entry name" value="TPR"/>
    <property type="match status" value="2"/>
</dbReference>
<keyword evidence="2" id="KW-1185">Reference proteome</keyword>
<dbReference type="Gene3D" id="1.25.40.10">
    <property type="entry name" value="Tetratricopeptide repeat domain"/>
    <property type="match status" value="1"/>
</dbReference>
<dbReference type="EMBL" id="JAACNH010000001">
    <property type="protein sequence ID" value="KAG8456370.1"/>
    <property type="molecule type" value="Genomic_DNA"/>
</dbReference>
<protein>
    <recommendedName>
        <fullName evidence="3">Tetratricopeptide repeat domain 37</fullName>
    </recommendedName>
</protein>
<organism evidence="1 2">
    <name type="scientific">Hymenochirus boettgeri</name>
    <name type="common">Congo dwarf clawed frog</name>
    <dbReference type="NCBI Taxonomy" id="247094"/>
    <lineage>
        <taxon>Eukaryota</taxon>
        <taxon>Metazoa</taxon>
        <taxon>Chordata</taxon>
        <taxon>Craniata</taxon>
        <taxon>Vertebrata</taxon>
        <taxon>Euteleostomi</taxon>
        <taxon>Amphibia</taxon>
        <taxon>Batrachia</taxon>
        <taxon>Anura</taxon>
        <taxon>Pipoidea</taxon>
        <taxon>Pipidae</taxon>
        <taxon>Pipinae</taxon>
        <taxon>Hymenochirus</taxon>
    </lineage>
</organism>
<dbReference type="SUPFAM" id="SSF48452">
    <property type="entry name" value="TPR-like"/>
    <property type="match status" value="1"/>
</dbReference>
<dbReference type="InterPro" id="IPR011990">
    <property type="entry name" value="TPR-like_helical_dom_sf"/>
</dbReference>
<dbReference type="InterPro" id="IPR019734">
    <property type="entry name" value="TPR_rpt"/>
</dbReference>
<reference evidence="1" key="1">
    <citation type="thesis" date="2020" institute="ProQuest LLC" country="789 East Eisenhower Parkway, Ann Arbor, MI, USA">
        <title>Comparative Genomics and Chromosome Evolution.</title>
        <authorList>
            <person name="Mudd A.B."/>
        </authorList>
    </citation>
    <scope>NUCLEOTIDE SEQUENCE</scope>
    <source>
        <strain evidence="1">Female2</strain>
        <tissue evidence="1">Blood</tissue>
    </source>
</reference>
<dbReference type="OrthoDB" id="421075at2759"/>
<proteinExistence type="predicted"/>
<dbReference type="Proteomes" id="UP000812440">
    <property type="component" value="Chromosome 1"/>
</dbReference>
<accession>A0A8T2KLP1</accession>
<evidence type="ECO:0000313" key="2">
    <source>
        <dbReference type="Proteomes" id="UP000812440"/>
    </source>
</evidence>
<evidence type="ECO:0000313" key="1">
    <source>
        <dbReference type="EMBL" id="KAG8456370.1"/>
    </source>
</evidence>